<gene>
    <name evidence="2" type="ORF">K8W02_06970</name>
</gene>
<keyword evidence="1" id="KW-0732">Signal</keyword>
<dbReference type="RefSeq" id="WP_022020967.1">
    <property type="nucleotide sequence ID" value="NZ_DYVX01000056.1"/>
</dbReference>
<accession>A0A921LC47</accession>
<dbReference type="AlphaFoldDB" id="A0A921LC47"/>
<dbReference type="Proteomes" id="UP000717835">
    <property type="component" value="Unassembled WGS sequence"/>
</dbReference>
<dbReference type="InterPro" id="IPR033410">
    <property type="entry name" value="DUF5119"/>
</dbReference>
<evidence type="ECO:0000256" key="1">
    <source>
        <dbReference type="SAM" id="SignalP"/>
    </source>
</evidence>
<comment type="caution">
    <text evidence="2">The sequence shown here is derived from an EMBL/GenBank/DDBJ whole genome shotgun (WGS) entry which is preliminary data.</text>
</comment>
<reference evidence="2" key="2">
    <citation type="submission" date="2021-09" db="EMBL/GenBank/DDBJ databases">
        <authorList>
            <person name="Gilroy R."/>
        </authorList>
    </citation>
    <scope>NUCLEOTIDE SEQUENCE</scope>
    <source>
        <strain evidence="2">CHK55-1828</strain>
    </source>
</reference>
<protein>
    <submittedName>
        <fullName evidence="2">DUF5119 domain-containing protein</fullName>
    </submittedName>
</protein>
<evidence type="ECO:0000313" key="2">
    <source>
        <dbReference type="EMBL" id="HJF92109.1"/>
    </source>
</evidence>
<feature type="signal peptide" evidence="1">
    <location>
        <begin position="1"/>
        <end position="29"/>
    </location>
</feature>
<dbReference type="EMBL" id="DYVX01000056">
    <property type="protein sequence ID" value="HJF92109.1"/>
    <property type="molecule type" value="Genomic_DNA"/>
</dbReference>
<reference evidence="2" key="1">
    <citation type="journal article" date="2021" name="PeerJ">
        <title>Extensive microbial diversity within the chicken gut microbiome revealed by metagenomics and culture.</title>
        <authorList>
            <person name="Gilroy R."/>
            <person name="Ravi A."/>
            <person name="Getino M."/>
            <person name="Pursley I."/>
            <person name="Horton D.L."/>
            <person name="Alikhan N.F."/>
            <person name="Baker D."/>
            <person name="Gharbi K."/>
            <person name="Hall N."/>
            <person name="Watson M."/>
            <person name="Adriaenssens E.M."/>
            <person name="Foster-Nyarko E."/>
            <person name="Jarju S."/>
            <person name="Secka A."/>
            <person name="Antonio M."/>
            <person name="Oren A."/>
            <person name="Chaudhuri R.R."/>
            <person name="La Ragione R."/>
            <person name="Hildebrand F."/>
            <person name="Pallen M.J."/>
        </authorList>
    </citation>
    <scope>NUCLEOTIDE SEQUENCE</scope>
    <source>
        <strain evidence="2">CHK55-1828</strain>
    </source>
</reference>
<name>A0A921LC47_9BACT</name>
<evidence type="ECO:0000313" key="3">
    <source>
        <dbReference type="Proteomes" id="UP000717835"/>
    </source>
</evidence>
<feature type="chain" id="PRO_5036734141" evidence="1">
    <location>
        <begin position="30"/>
        <end position="345"/>
    </location>
</feature>
<proteinExistence type="predicted"/>
<organism evidence="2 3">
    <name type="scientific">Mediterranea massiliensis</name>
    <dbReference type="NCBI Taxonomy" id="1841865"/>
    <lineage>
        <taxon>Bacteria</taxon>
        <taxon>Pseudomonadati</taxon>
        <taxon>Bacteroidota</taxon>
        <taxon>Bacteroidia</taxon>
        <taxon>Bacteroidales</taxon>
        <taxon>Bacteroidaceae</taxon>
        <taxon>Mediterranea</taxon>
    </lineage>
</organism>
<dbReference type="Pfam" id="PF17145">
    <property type="entry name" value="DUF5119"/>
    <property type="match status" value="1"/>
</dbReference>
<dbReference type="PROSITE" id="PS51257">
    <property type="entry name" value="PROKAR_LIPOPROTEIN"/>
    <property type="match status" value="1"/>
</dbReference>
<sequence length="345" mass="38722">MKNHQLKIKNWAFPLLLALLLLTATGCRKDLCYNHDEHSYSVKTVVQASWVQLWERTYSVDWEELWKDEWSRGYEEFIPDRGEGIRSLVYNENGVAEGNLPTEGGRLYMPEGTHTLLFYNNDTEYIVFDDMASLPTASASTRTRTRSNFAALHEDERTITPPDMLYGAFVREYIAEKTLDFVVLPIEMRPLSYSYLIRYRFTSGQQYVALARGALAGMAEKVYLRDGHTDGTTATMLFDCKVDELGCTALVQAFGAPDYSYTDGYTADENTHTYTLSLDVQLKNGKTLTYTFDVSRMMRAQPRGGVILVDGIEVSDEDGAGGSGGGFEVGVDGWGDYIDIPLPLG</sequence>